<keyword evidence="1" id="KW-0472">Membrane</keyword>
<protein>
    <recommendedName>
        <fullName evidence="4">DUF502 domain-containing protein</fullName>
    </recommendedName>
</protein>
<feature type="transmembrane region" description="Helical" evidence="1">
    <location>
        <begin position="7"/>
        <end position="28"/>
    </location>
</feature>
<feature type="transmembrane region" description="Helical" evidence="1">
    <location>
        <begin position="48"/>
        <end position="67"/>
    </location>
</feature>
<dbReference type="OrthoDB" id="9780267at2"/>
<evidence type="ECO:0000313" key="2">
    <source>
        <dbReference type="EMBL" id="ATW23441.1"/>
    </source>
</evidence>
<keyword evidence="3" id="KW-1185">Reference proteome</keyword>
<dbReference type="PANTHER" id="PTHR31876">
    <property type="entry name" value="COV-LIKE PROTEIN 1"/>
    <property type="match status" value="1"/>
</dbReference>
<proteinExistence type="predicted"/>
<dbReference type="AlphaFoldDB" id="A0A3G1KLY3"/>
<name>A0A3G1KLY3_FORW1</name>
<organism evidence="2 3">
    <name type="scientific">Formimonas warabiya</name>
    <dbReference type="NCBI Taxonomy" id="1761012"/>
    <lineage>
        <taxon>Bacteria</taxon>
        <taxon>Bacillati</taxon>
        <taxon>Bacillota</taxon>
        <taxon>Clostridia</taxon>
        <taxon>Eubacteriales</taxon>
        <taxon>Peptococcaceae</taxon>
        <taxon>Candidatus Formimonas</taxon>
    </lineage>
</organism>
<evidence type="ECO:0000313" key="3">
    <source>
        <dbReference type="Proteomes" id="UP000323521"/>
    </source>
</evidence>
<sequence length="191" mass="21148">MKKLVKFFLRGLLLITPVGITVFIVYKVGALMDSLAAGLLKIFAIPTYPGMGILLAVAVITLVGMLSKNWFSKKLFRYIDMVFTNVPLVKVIYTTVRDTISTFTEGKKGFSQLALVHIPSSDIKLLGFITNEELDRFGLDGYVSVYLMQSMQWAGNLVLVPKEMVTVLDMSVEDAIKFIASAGLVKSQEKI</sequence>
<dbReference type="Pfam" id="PF04367">
    <property type="entry name" value="DUF502"/>
    <property type="match status" value="1"/>
</dbReference>
<dbReference type="InterPro" id="IPR007462">
    <property type="entry name" value="COV1-like"/>
</dbReference>
<reference evidence="2 3" key="1">
    <citation type="submission" date="2016-10" db="EMBL/GenBank/DDBJ databases">
        <title>Complete Genome Sequence of Peptococcaceae strain DCMF.</title>
        <authorList>
            <person name="Edwards R.J."/>
            <person name="Holland S.I."/>
            <person name="Deshpande N.P."/>
            <person name="Wong Y.K."/>
            <person name="Ertan H."/>
            <person name="Manefield M."/>
            <person name="Russell T.L."/>
            <person name="Lee M.J."/>
        </authorList>
    </citation>
    <scope>NUCLEOTIDE SEQUENCE [LARGE SCALE GENOMIC DNA]</scope>
    <source>
        <strain evidence="2 3">DCMF</strain>
    </source>
</reference>
<dbReference type="PANTHER" id="PTHR31876:SF26">
    <property type="entry name" value="PROTEIN LIKE COV 2"/>
    <property type="match status" value="1"/>
</dbReference>
<dbReference type="KEGG" id="fwa:DCMF_00300"/>
<dbReference type="RefSeq" id="WP_148132581.1">
    <property type="nucleotide sequence ID" value="NZ_CP017634.1"/>
</dbReference>
<dbReference type="EMBL" id="CP017634">
    <property type="protein sequence ID" value="ATW23441.1"/>
    <property type="molecule type" value="Genomic_DNA"/>
</dbReference>
<keyword evidence="1" id="KW-0812">Transmembrane</keyword>
<gene>
    <name evidence="2" type="ORF">DCMF_00300</name>
</gene>
<evidence type="ECO:0008006" key="4">
    <source>
        <dbReference type="Google" id="ProtNLM"/>
    </source>
</evidence>
<keyword evidence="1" id="KW-1133">Transmembrane helix</keyword>
<dbReference type="Proteomes" id="UP000323521">
    <property type="component" value="Chromosome"/>
</dbReference>
<evidence type="ECO:0000256" key="1">
    <source>
        <dbReference type="SAM" id="Phobius"/>
    </source>
</evidence>
<accession>A0A3G1KLY3</accession>